<keyword evidence="2" id="KW-0732">Signal</keyword>
<dbReference type="EMBL" id="CACVKT020005367">
    <property type="protein sequence ID" value="CAC5394736.1"/>
    <property type="molecule type" value="Genomic_DNA"/>
</dbReference>
<keyword evidence="4" id="KW-1185">Reference proteome</keyword>
<accession>A0A6J8CGV8</accession>
<dbReference type="AlphaFoldDB" id="A0A6J8CGV8"/>
<feature type="chain" id="PRO_5026911127" evidence="2">
    <location>
        <begin position="23"/>
        <end position="929"/>
    </location>
</feature>
<evidence type="ECO:0000313" key="4">
    <source>
        <dbReference type="Proteomes" id="UP000507470"/>
    </source>
</evidence>
<gene>
    <name evidence="3" type="ORF">MCOR_29459</name>
</gene>
<evidence type="ECO:0000313" key="3">
    <source>
        <dbReference type="EMBL" id="CAC5394736.1"/>
    </source>
</evidence>
<proteinExistence type="predicted"/>
<dbReference type="Proteomes" id="UP000507470">
    <property type="component" value="Unassembled WGS sequence"/>
</dbReference>
<protein>
    <submittedName>
        <fullName evidence="3">Uncharacterized protein</fullName>
    </submittedName>
</protein>
<organism evidence="3 4">
    <name type="scientific">Mytilus coruscus</name>
    <name type="common">Sea mussel</name>
    <dbReference type="NCBI Taxonomy" id="42192"/>
    <lineage>
        <taxon>Eukaryota</taxon>
        <taxon>Metazoa</taxon>
        <taxon>Spiralia</taxon>
        <taxon>Lophotrochozoa</taxon>
        <taxon>Mollusca</taxon>
        <taxon>Bivalvia</taxon>
        <taxon>Autobranchia</taxon>
        <taxon>Pteriomorphia</taxon>
        <taxon>Mytilida</taxon>
        <taxon>Mytiloidea</taxon>
        <taxon>Mytilidae</taxon>
        <taxon>Mytilinae</taxon>
        <taxon>Mytilus</taxon>
    </lineage>
</organism>
<feature type="compositionally biased region" description="Polar residues" evidence="1">
    <location>
        <begin position="579"/>
        <end position="601"/>
    </location>
</feature>
<reference evidence="3 4" key="1">
    <citation type="submission" date="2020-06" db="EMBL/GenBank/DDBJ databases">
        <authorList>
            <person name="Li R."/>
            <person name="Bekaert M."/>
        </authorList>
    </citation>
    <scope>NUCLEOTIDE SEQUENCE [LARGE SCALE GENOMIC DNA]</scope>
    <source>
        <strain evidence="4">wild</strain>
    </source>
</reference>
<evidence type="ECO:0000256" key="1">
    <source>
        <dbReference type="SAM" id="MobiDB-lite"/>
    </source>
</evidence>
<feature type="signal peptide" evidence="2">
    <location>
        <begin position="1"/>
        <end position="22"/>
    </location>
</feature>
<feature type="region of interest" description="Disordered" evidence="1">
    <location>
        <begin position="579"/>
        <end position="625"/>
    </location>
</feature>
<evidence type="ECO:0000256" key="2">
    <source>
        <dbReference type="SAM" id="SignalP"/>
    </source>
</evidence>
<sequence>MLVSRQRASLVNFLCLLEEAYGSTVAMDKFEDFEKRWHQGLCMLERDFSVSFQVRTPNPSILSKLDSVGVNVVVKPSDKKIIITANDEHVEIIGTINDLTVGDESSEKWRPETDHGISICSAHRYQYGIRWRPKVRSGFVRYPTTSNSKAQRGMSAPMCEAVQLSWGILCRVGTEKEQNRKRRPLCGEANTNLRNFLSKNFLVLPNEDDVICDTCRRKYYREEQAQVNTPTVLTSDTNANDPDFMPPSAPKRAKLSSSLSISLPISSTLKGHAQCCLCKQRGQKLMVVHQEARFNTFLEKNIIIPAGSRCCPRHLCTEGFTKEANEDITSVYTVTGFNHSGLLELIDTIREHALKNKNTRFDFDKSSLNDTDFRNLTGLTITDFEDLCSDIPNSAIRDTRVQSMRTCIDAAGARQRKADPPVRDKAYLWHLCTNEYMDSDITLSEWQRIGGEMCILDINALLTPRQRNKIVFNRFVKLKGGESNNNIDGDLVMELLNIYANSKDNIKSELALLSGSTTEDDEIEDFFPSRMNSLENFIQWGIKLEEKPSRKKLKLEFRKCRDSAVNICKKKLLPIKPASSTDPNLTASSTDRSNILPSTPSIFEERSHSPSTSLNADRRNILPPTPSILAERSHLPFTSSTADRSNIMSSTPLILNILMVMDLGKNRLFKNEVAKVWDEDVDNKYFIAKVFGIDITYGDVTLSKTQTGSQTKVMDASLTYIARSEMNKGNIKVRHQLVSSTNNIINGRSVPGRHEKIVNPLKGKVVFLNLFGETANQKRTVLLNWRLANLSRNFIFIAKMIPAMECKRSQILDIYTTTMASKKEIPEAWKGKEDKVWTGPYSGYKERTWRVSDRDVACPVPECPVITRHLREHALADHLSPMFETKFSRKVMQDQRFQRFRGHMVILLARWLTGQEDITSAEFVLWLQQ</sequence>
<name>A0A6J8CGV8_MYTCO</name>